<evidence type="ECO:0000313" key="2">
    <source>
        <dbReference type="Proteomes" id="UP000308000"/>
    </source>
</evidence>
<dbReference type="EMBL" id="VBRC01000001">
    <property type="protein sequence ID" value="TLK32064.1"/>
    <property type="molecule type" value="Genomic_DNA"/>
</dbReference>
<organism evidence="1 2">
    <name type="scientific">Deinococcus metallilatus</name>
    <dbReference type="NCBI Taxonomy" id="1211322"/>
    <lineage>
        <taxon>Bacteria</taxon>
        <taxon>Thermotogati</taxon>
        <taxon>Deinococcota</taxon>
        <taxon>Deinococci</taxon>
        <taxon>Deinococcales</taxon>
        <taxon>Deinococcaceae</taxon>
        <taxon>Deinococcus</taxon>
    </lineage>
</organism>
<comment type="caution">
    <text evidence="1">The sequence shown here is derived from an EMBL/GenBank/DDBJ whole genome shotgun (WGS) entry which is preliminary data.</text>
</comment>
<protein>
    <submittedName>
        <fullName evidence="1">Glucose dehydrogenase</fullName>
    </submittedName>
</protein>
<name>A0AAJ5JZU5_9DEIO</name>
<dbReference type="AlphaFoldDB" id="A0AAJ5JZU5"/>
<dbReference type="InterPro" id="IPR011042">
    <property type="entry name" value="6-blade_b-propeller_TolB-like"/>
</dbReference>
<dbReference type="Proteomes" id="UP000308000">
    <property type="component" value="Unassembled WGS sequence"/>
</dbReference>
<dbReference type="Gene3D" id="2.120.10.30">
    <property type="entry name" value="TolB, C-terminal domain"/>
    <property type="match status" value="1"/>
</dbReference>
<dbReference type="PANTHER" id="PTHR33546:SF1">
    <property type="entry name" value="LARGE, MULTIFUNCTIONAL SECRETED PROTEIN"/>
    <property type="match status" value="1"/>
</dbReference>
<accession>A0AAJ5JZU5</accession>
<proteinExistence type="predicted"/>
<sequence length="507" mass="54033">MGPWPTAVPSRGRRIMKRTHYLQPGRTFTQALLASVLLTGCFSLLPSNGGGQTRPPTVRTVRAADIAVPSGYRVEAVATGLDFPTAVAFDEGGRVYVLEAGYSYGEVFTVPRLLRLEQGGRRTEIARGQNPPWNGLDYANGTFYVAEGGEIGGGRIVKITLDGRVTPLVENLPSLGDHHTDRPVVGRDGYVYFGQGTATNSGVVGPDNAEYGWLKRFPQFHDIPCQDITLTGQNYRTANPLTPAADTVVTGAYQPFGTPSRPGQVVRGQLPCGGAVLRVPQQGGPLELVAWGFRNPFGLAFSPDGSLYVTENSYDVRGSRPVFGAGDPLWKVTPGTWYGWPDYHAGRPLSEADHFTAPGQPAPAQLLAQPPGTPPKPAALLGVHSSSNGLDFARNPAFGDVGEAFVAQFGDLAPVVGKVLGPVGYKVVRVNVTTGRVEDFAVNRGPQNGPASKIGGGGFERPVDARFNPAGDALYVVDFGVMTTTEDGQLPQRQTGVLWRITREGAR</sequence>
<dbReference type="PANTHER" id="PTHR33546">
    <property type="entry name" value="LARGE, MULTIFUNCTIONAL SECRETED PROTEIN-RELATED"/>
    <property type="match status" value="1"/>
</dbReference>
<dbReference type="InterPro" id="IPR011041">
    <property type="entry name" value="Quinoprot_gluc/sorb_DH_b-prop"/>
</dbReference>
<reference evidence="1 2" key="1">
    <citation type="submission" date="2019-04" db="EMBL/GenBank/DDBJ databases">
        <title>Deinococcus metalilatus MA1002 mutant No.5.</title>
        <authorList>
            <person name="Park W."/>
            <person name="Park C."/>
        </authorList>
    </citation>
    <scope>NUCLEOTIDE SEQUENCE [LARGE SCALE GENOMIC DNA]</scope>
    <source>
        <strain evidence="1 2">MA1002-m5</strain>
    </source>
</reference>
<gene>
    <name evidence="1" type="ORF">FCS05_00955</name>
</gene>
<evidence type="ECO:0000313" key="1">
    <source>
        <dbReference type="EMBL" id="TLK32064.1"/>
    </source>
</evidence>
<dbReference type="SUPFAM" id="SSF50952">
    <property type="entry name" value="Soluble quinoprotein glucose dehydrogenase"/>
    <property type="match status" value="1"/>
</dbReference>